<evidence type="ECO:0008006" key="6">
    <source>
        <dbReference type="Google" id="ProtNLM"/>
    </source>
</evidence>
<feature type="region of interest" description="Disordered" evidence="1">
    <location>
        <begin position="674"/>
        <end position="743"/>
    </location>
</feature>
<keyword evidence="5" id="KW-1185">Reference proteome</keyword>
<evidence type="ECO:0000256" key="1">
    <source>
        <dbReference type="SAM" id="MobiDB-lite"/>
    </source>
</evidence>
<evidence type="ECO:0000313" key="5">
    <source>
        <dbReference type="Proteomes" id="UP000249123"/>
    </source>
</evidence>
<reference evidence="4 5" key="1">
    <citation type="submission" date="2013-04" db="EMBL/GenBank/DDBJ databases">
        <title>Hyphomonas sp. T24B3 Genome Sequencing.</title>
        <authorList>
            <person name="Lai Q."/>
            <person name="Shao Z."/>
        </authorList>
    </citation>
    <scope>NUCLEOTIDE SEQUENCE [LARGE SCALE GENOMIC DNA]</scope>
    <source>
        <strain evidence="4 5">T24B3</strain>
    </source>
</reference>
<comment type="caution">
    <text evidence="4">The sequence shown here is derived from an EMBL/GenBank/DDBJ whole genome shotgun (WGS) entry which is preliminary data.</text>
</comment>
<dbReference type="Pfam" id="PF05876">
    <property type="entry name" value="GpA_ATPase"/>
    <property type="match status" value="1"/>
</dbReference>
<dbReference type="Proteomes" id="UP000249123">
    <property type="component" value="Unassembled WGS sequence"/>
</dbReference>
<evidence type="ECO:0000313" key="4">
    <source>
        <dbReference type="EMBL" id="RAN30644.1"/>
    </source>
</evidence>
<dbReference type="Pfam" id="PF20454">
    <property type="entry name" value="GpA_nuclease"/>
    <property type="match status" value="1"/>
</dbReference>
<evidence type="ECO:0000259" key="3">
    <source>
        <dbReference type="Pfam" id="PF20454"/>
    </source>
</evidence>
<feature type="domain" description="Terminase large subunit GpA endonuclease" evidence="3">
    <location>
        <begin position="334"/>
        <end position="665"/>
    </location>
</feature>
<dbReference type="AlphaFoldDB" id="A0A8B2PFX3"/>
<dbReference type="EMBL" id="AWFB01000078">
    <property type="protein sequence ID" value="RAN30644.1"/>
    <property type="molecule type" value="Genomic_DNA"/>
</dbReference>
<evidence type="ECO:0000259" key="2">
    <source>
        <dbReference type="Pfam" id="PF05876"/>
    </source>
</evidence>
<dbReference type="GO" id="GO:0016887">
    <property type="term" value="F:ATP hydrolysis activity"/>
    <property type="evidence" value="ECO:0007669"/>
    <property type="project" value="InterPro"/>
</dbReference>
<dbReference type="InterPro" id="IPR046454">
    <property type="entry name" value="GpA_endonuclease"/>
</dbReference>
<dbReference type="RefSeq" id="WP_112063398.1">
    <property type="nucleotide sequence ID" value="NZ_AWFB01000078.1"/>
</dbReference>
<gene>
    <name evidence="4" type="ORF">HY3_05700</name>
</gene>
<protein>
    <recommendedName>
        <fullName evidence="6">Terminase</fullName>
    </recommendedName>
</protein>
<accession>A0A8B2PFX3</accession>
<dbReference type="GO" id="GO:0004519">
    <property type="term" value="F:endonuclease activity"/>
    <property type="evidence" value="ECO:0007669"/>
    <property type="project" value="InterPro"/>
</dbReference>
<sequence length="743" mass="81349">MSKAFGELIHGASIVFAAAAIAAAPPPELTVSEWADAYRMISAESGSKYPGKWRTDRVPYLREPMDCMGVNHPSRRVAIRAGAQVGKTQAMNNALGHMVDTAPRGAVLMAPSLDKCLAWNREQFEPMLDVTDQLKLKVLASRSRSEEGSSTRFKRFRGGFLKLVSASTAKELQSTTAGLLILEEPTDYPYDTDGRGDPIDQARHRLDAWGEDGKEIAASTPGDKGSCRISEMYEAGDQRLFYLACKDCGDFSPLYFEHMHCDAPKSASDDPAPYFVRPCCGGIMQQGDLAQALATGVWLATYESEDKDNPAPPLSVPAGEIQHWKSRGREGRNPSFHLWQAYSPFASWRSIWADWKAGQAAPDKLRTFYQQVLAEPFEPAMDRPKAERLVELARHPATEKLVELKRGVIPPWAWVLTGAADVQTDRIEWAAYAWGPVSDQDFPPGHGEIAPGVPATNGALVDWGVIDISPDDPRSWAELANLSNRSFPGVACRPLTFDQFGVDTGGHYTQKSYQVASRNLGIKALKGHNDREAAPLTLGKRVRVAAGKLTGKVQLWLVGGHNLKRRIYHGLGQAFTSVDMGADPGAMAAGVRGTGRREPGSLFLPPEVDEAFAKQLTAEYLSEEIVRGKRTMIWKKPKSASNEQLDMAVYATSLAIHFGIDRFKRESWAALAEARRKPEEDPAAGPMEALWSGNGDTAPDPADEAEEPDKPLVIPEKRVTNPGPANARGLPAWARAMKQNNQT</sequence>
<organism evidence="4 5">
    <name type="scientific">Hyphomonas pacifica</name>
    <dbReference type="NCBI Taxonomy" id="1280941"/>
    <lineage>
        <taxon>Bacteria</taxon>
        <taxon>Pseudomonadati</taxon>
        <taxon>Pseudomonadota</taxon>
        <taxon>Alphaproteobacteria</taxon>
        <taxon>Hyphomonadales</taxon>
        <taxon>Hyphomonadaceae</taxon>
        <taxon>Hyphomonas</taxon>
    </lineage>
</organism>
<proteinExistence type="predicted"/>
<name>A0A8B2PFX3_9PROT</name>
<feature type="domain" description="Phage terminase large subunit GpA ATPase" evidence="2">
    <location>
        <begin position="47"/>
        <end position="298"/>
    </location>
</feature>
<dbReference type="InterPro" id="IPR046453">
    <property type="entry name" value="GpA_ATPase"/>
</dbReference>